<dbReference type="OrthoDB" id="10400499at2759"/>
<organism evidence="1 2">
    <name type="scientific">Cryptococcus amylolentus CBS 6273</name>
    <dbReference type="NCBI Taxonomy" id="1296118"/>
    <lineage>
        <taxon>Eukaryota</taxon>
        <taxon>Fungi</taxon>
        <taxon>Dikarya</taxon>
        <taxon>Basidiomycota</taxon>
        <taxon>Agaricomycotina</taxon>
        <taxon>Tremellomycetes</taxon>
        <taxon>Tremellales</taxon>
        <taxon>Cryptococcaceae</taxon>
        <taxon>Cryptococcus</taxon>
    </lineage>
</organism>
<sequence length="266" mass="29807">MSLSRAFYAHHAWKLYEQVEINDENCLGLLEGIWKHTSPISRRDPLSFGGCILLSGTDGRPVWPTRWADEPLLFVSPGSQTGGHSVVPLSLDPFIRKILLLRQCRKIRINSRGALDLLRHVGGHVQKRISMLPKVVGVWKKERFSVMDWLKEPLLSSVSHVALGRISKSLTYPAPVDSPLFGPALKHICVSPSRGFYENYPNAFWVPSRRQIVTSFIQQAPSFAAGPTKDNLTSFTLHHNAKPGSTGVSLADTMIYDFPKRRASRK</sequence>
<dbReference type="AlphaFoldDB" id="A0A1E3J5S8"/>
<accession>A0A1E3J5S8</accession>
<reference evidence="1 2" key="1">
    <citation type="submission" date="2016-06" db="EMBL/GenBank/DDBJ databases">
        <title>Evolution of pathogenesis and genome organization in the Tremellales.</title>
        <authorList>
            <person name="Cuomo C."/>
            <person name="Litvintseva A."/>
            <person name="Heitman J."/>
            <person name="Chen Y."/>
            <person name="Sun S."/>
            <person name="Springer D."/>
            <person name="Dromer F."/>
            <person name="Young S."/>
            <person name="Zeng Q."/>
            <person name="Chapman S."/>
            <person name="Gujja S."/>
            <person name="Saif S."/>
            <person name="Birren B."/>
        </authorList>
    </citation>
    <scope>NUCLEOTIDE SEQUENCE [LARGE SCALE GENOMIC DNA]</scope>
    <source>
        <strain evidence="1 2">CBS 6273</strain>
    </source>
</reference>
<comment type="caution">
    <text evidence="1">The sequence shown here is derived from an EMBL/GenBank/DDBJ whole genome shotgun (WGS) entry which is preliminary data.</text>
</comment>
<dbReference type="Proteomes" id="UP000095149">
    <property type="component" value="Unassembled WGS sequence"/>
</dbReference>
<evidence type="ECO:0000313" key="1">
    <source>
        <dbReference type="EMBL" id="ODN96228.1"/>
    </source>
</evidence>
<proteinExistence type="predicted"/>
<evidence type="ECO:0000313" key="2">
    <source>
        <dbReference type="Proteomes" id="UP000095149"/>
    </source>
</evidence>
<gene>
    <name evidence="1" type="ORF">I350_08226</name>
</gene>
<dbReference type="EMBL" id="MEKH01000015">
    <property type="protein sequence ID" value="ODN96228.1"/>
    <property type="molecule type" value="Genomic_DNA"/>
</dbReference>
<name>A0A1E3J5S8_9TREE</name>
<protein>
    <submittedName>
        <fullName evidence="1">Uncharacterized protein</fullName>
    </submittedName>
</protein>